<feature type="domain" description="Beta-lactamase-related" evidence="1">
    <location>
        <begin position="23"/>
        <end position="386"/>
    </location>
</feature>
<gene>
    <name evidence="2" type="ORF">CONPUDRAFT_167904</name>
</gene>
<dbReference type="Proteomes" id="UP000053558">
    <property type="component" value="Unassembled WGS sequence"/>
</dbReference>
<dbReference type="Gene3D" id="3.40.710.10">
    <property type="entry name" value="DD-peptidase/beta-lactamase superfamily"/>
    <property type="match status" value="1"/>
</dbReference>
<dbReference type="RefSeq" id="XP_007772215.1">
    <property type="nucleotide sequence ID" value="XM_007774025.1"/>
</dbReference>
<sequence length="414" mass="44992">MASLPDHTKAELDKILRDVTSSDKNKIPGVLFAAVGRDGKPLYVGAEGVRAIGQEAKMTPDTVLWIASLTKTVTGIAALQLIEQGKLLLDDAAQIAQLLPELSQAKVVSGSNVNGFSYTPIQGETTLRSLLTHTSGHSYTFFDKKLRDIVGTGPCQDEFSGRPDAFNQPLVHQPNSTFSYGIGIDWVGILIERVTGKKLGTYFDDHIFGPLGLKDTAFEVKPHMRPRLSGMHARLSEDTIIEQPHRPIGYAVENEFHSGGGGLFSTIHDYLMMIAIFMNDGKGWNGAQILKPQTVALATRDNMPSALAPAMDAPVYSSREDLANDLPNIFPGSVKGWGLTFMISKNELPTGRSPGSINWCALCNIFWWVDIKKGVAGMLATQILPLFDAPVVGTLFKAEAELYRGLAESPQARL</sequence>
<dbReference type="PANTHER" id="PTHR43283:SF3">
    <property type="entry name" value="BETA-LACTAMASE FAMILY PROTEIN (AFU_ORTHOLOGUE AFUA_5G07500)"/>
    <property type="match status" value="1"/>
</dbReference>
<keyword evidence="3" id="KW-1185">Reference proteome</keyword>
<dbReference type="SUPFAM" id="SSF56601">
    <property type="entry name" value="beta-lactamase/transpeptidase-like"/>
    <property type="match status" value="1"/>
</dbReference>
<dbReference type="Pfam" id="PF00144">
    <property type="entry name" value="Beta-lactamase"/>
    <property type="match status" value="1"/>
</dbReference>
<name>A0A5M3MFI2_CONPW</name>
<evidence type="ECO:0000259" key="1">
    <source>
        <dbReference type="Pfam" id="PF00144"/>
    </source>
</evidence>
<dbReference type="OrthoDB" id="428260at2759"/>
<dbReference type="InterPro" id="IPR050789">
    <property type="entry name" value="Diverse_Enzym_Activities"/>
</dbReference>
<dbReference type="InterPro" id="IPR012338">
    <property type="entry name" value="Beta-lactam/transpept-like"/>
</dbReference>
<evidence type="ECO:0000313" key="2">
    <source>
        <dbReference type="EMBL" id="EIW77913.1"/>
    </source>
</evidence>
<reference evidence="3" key="1">
    <citation type="journal article" date="2012" name="Science">
        <title>The Paleozoic origin of enzymatic lignin decomposition reconstructed from 31 fungal genomes.</title>
        <authorList>
            <person name="Floudas D."/>
            <person name="Binder M."/>
            <person name="Riley R."/>
            <person name="Barry K."/>
            <person name="Blanchette R.A."/>
            <person name="Henrissat B."/>
            <person name="Martinez A.T."/>
            <person name="Otillar R."/>
            <person name="Spatafora J.W."/>
            <person name="Yadav J.S."/>
            <person name="Aerts A."/>
            <person name="Benoit I."/>
            <person name="Boyd A."/>
            <person name="Carlson A."/>
            <person name="Copeland A."/>
            <person name="Coutinho P.M."/>
            <person name="de Vries R.P."/>
            <person name="Ferreira P."/>
            <person name="Findley K."/>
            <person name="Foster B."/>
            <person name="Gaskell J."/>
            <person name="Glotzer D."/>
            <person name="Gorecki P."/>
            <person name="Heitman J."/>
            <person name="Hesse C."/>
            <person name="Hori C."/>
            <person name="Igarashi K."/>
            <person name="Jurgens J.A."/>
            <person name="Kallen N."/>
            <person name="Kersten P."/>
            <person name="Kohler A."/>
            <person name="Kuees U."/>
            <person name="Kumar T.K.A."/>
            <person name="Kuo A."/>
            <person name="LaButti K."/>
            <person name="Larrondo L.F."/>
            <person name="Lindquist E."/>
            <person name="Ling A."/>
            <person name="Lombard V."/>
            <person name="Lucas S."/>
            <person name="Lundell T."/>
            <person name="Martin R."/>
            <person name="McLaughlin D.J."/>
            <person name="Morgenstern I."/>
            <person name="Morin E."/>
            <person name="Murat C."/>
            <person name="Nagy L.G."/>
            <person name="Nolan M."/>
            <person name="Ohm R.A."/>
            <person name="Patyshakuliyeva A."/>
            <person name="Rokas A."/>
            <person name="Ruiz-Duenas F.J."/>
            <person name="Sabat G."/>
            <person name="Salamov A."/>
            <person name="Samejima M."/>
            <person name="Schmutz J."/>
            <person name="Slot J.C."/>
            <person name="St John F."/>
            <person name="Stenlid J."/>
            <person name="Sun H."/>
            <person name="Sun S."/>
            <person name="Syed K."/>
            <person name="Tsang A."/>
            <person name="Wiebenga A."/>
            <person name="Young D."/>
            <person name="Pisabarro A."/>
            <person name="Eastwood D.C."/>
            <person name="Martin F."/>
            <person name="Cullen D."/>
            <person name="Grigoriev I.V."/>
            <person name="Hibbett D.S."/>
        </authorList>
    </citation>
    <scope>NUCLEOTIDE SEQUENCE [LARGE SCALE GENOMIC DNA]</scope>
    <source>
        <strain evidence="3">RWD-64-598 SS2</strain>
    </source>
</reference>
<dbReference type="AlphaFoldDB" id="A0A5M3MFI2"/>
<accession>A0A5M3MFI2</accession>
<dbReference type="OMA" id="TISCMQA"/>
<organism evidence="2 3">
    <name type="scientific">Coniophora puteana (strain RWD-64-598)</name>
    <name type="common">Brown rot fungus</name>
    <dbReference type="NCBI Taxonomy" id="741705"/>
    <lineage>
        <taxon>Eukaryota</taxon>
        <taxon>Fungi</taxon>
        <taxon>Dikarya</taxon>
        <taxon>Basidiomycota</taxon>
        <taxon>Agaricomycotina</taxon>
        <taxon>Agaricomycetes</taxon>
        <taxon>Agaricomycetidae</taxon>
        <taxon>Boletales</taxon>
        <taxon>Coniophorineae</taxon>
        <taxon>Coniophoraceae</taxon>
        <taxon>Coniophora</taxon>
    </lineage>
</organism>
<dbReference type="EMBL" id="JH711583">
    <property type="protein sequence ID" value="EIW77913.1"/>
    <property type="molecule type" value="Genomic_DNA"/>
</dbReference>
<protein>
    <submittedName>
        <fullName evidence="2">Beta-lactamase</fullName>
    </submittedName>
</protein>
<dbReference type="GeneID" id="19205877"/>
<evidence type="ECO:0000313" key="3">
    <source>
        <dbReference type="Proteomes" id="UP000053558"/>
    </source>
</evidence>
<dbReference type="PANTHER" id="PTHR43283">
    <property type="entry name" value="BETA-LACTAMASE-RELATED"/>
    <property type="match status" value="1"/>
</dbReference>
<dbReference type="KEGG" id="cput:CONPUDRAFT_167904"/>
<dbReference type="InterPro" id="IPR001466">
    <property type="entry name" value="Beta-lactam-related"/>
</dbReference>
<comment type="caution">
    <text evidence="2">The sequence shown here is derived from an EMBL/GenBank/DDBJ whole genome shotgun (WGS) entry which is preliminary data.</text>
</comment>
<proteinExistence type="predicted"/>